<gene>
    <name evidence="1" type="ORF">DDZ16_05480</name>
</gene>
<dbReference type="EMBL" id="QEWP01000003">
    <property type="protein sequence ID" value="PWE00390.1"/>
    <property type="molecule type" value="Genomic_DNA"/>
</dbReference>
<dbReference type="Proteomes" id="UP000244956">
    <property type="component" value="Unassembled WGS sequence"/>
</dbReference>
<name>A0A2U2BBF2_9BACT</name>
<dbReference type="InterPro" id="IPR016195">
    <property type="entry name" value="Pol/histidinol_Pase-like"/>
</dbReference>
<evidence type="ECO:0000313" key="1">
    <source>
        <dbReference type="EMBL" id="PWE00390.1"/>
    </source>
</evidence>
<sequence>MHRQNRSKYQYHLNKNYFLMKKTALFTIFWTLLIGPAIAQDLNNTPIPGIDKESFRKEIQLPDIPGYKTLKCDFHIHTVFSDGLVWPTVRITEAWEEGLDAIAITDHLEYKPHGKYVKGDHNSSYEIARPLAEAKDLILVRGGEITRGMPPGHLNGLFLEDVNALDKEDPFDAIREVDRQGGFIQWNHPGWKAQQPDTCIWMEMHQQLFEEGLIHGVEVFNHTEWYPVALDWCLNKNLAVMGNSDIHKVTAHQYHLNDSHRPMTLVFAKERTKESLKEAMFANRTVAWFDGKMAGPEKLLKALFKASLDIQQFKDSNKLKIKNIADMPFELSAGSQFNFTIPALGEVYITVPDKIEKVNIRNLYTQSTQCLTIDLKELTR</sequence>
<dbReference type="PANTHER" id="PTHR42924:SF3">
    <property type="entry name" value="POLYMERASE_HISTIDINOL PHOSPHATASE N-TERMINAL DOMAIN-CONTAINING PROTEIN"/>
    <property type="match status" value="1"/>
</dbReference>
<dbReference type="SUPFAM" id="SSF89550">
    <property type="entry name" value="PHP domain-like"/>
    <property type="match status" value="1"/>
</dbReference>
<proteinExistence type="predicted"/>
<dbReference type="InterPro" id="IPR052018">
    <property type="entry name" value="PHP_domain"/>
</dbReference>
<protein>
    <recommendedName>
        <fullName evidence="3">Polymerase/histidinol phosphatase N-terminal domain-containing protein</fullName>
    </recommendedName>
</protein>
<comment type="caution">
    <text evidence="1">The sequence shown here is derived from an EMBL/GenBank/DDBJ whole genome shotgun (WGS) entry which is preliminary data.</text>
</comment>
<accession>A0A2U2BBF2</accession>
<evidence type="ECO:0000313" key="2">
    <source>
        <dbReference type="Proteomes" id="UP000244956"/>
    </source>
</evidence>
<dbReference type="GO" id="GO:0035312">
    <property type="term" value="F:5'-3' DNA exonuclease activity"/>
    <property type="evidence" value="ECO:0007669"/>
    <property type="project" value="TreeGrafter"/>
</dbReference>
<dbReference type="PANTHER" id="PTHR42924">
    <property type="entry name" value="EXONUCLEASE"/>
    <property type="match status" value="1"/>
</dbReference>
<evidence type="ECO:0008006" key="3">
    <source>
        <dbReference type="Google" id="ProtNLM"/>
    </source>
</evidence>
<dbReference type="CDD" id="cd12112">
    <property type="entry name" value="PHP_HisPPase_Chlorobi_like"/>
    <property type="match status" value="1"/>
</dbReference>
<organism evidence="1 2">
    <name type="scientific">Marinilabilia rubra</name>
    <dbReference type="NCBI Taxonomy" id="2162893"/>
    <lineage>
        <taxon>Bacteria</taxon>
        <taxon>Pseudomonadati</taxon>
        <taxon>Bacteroidota</taxon>
        <taxon>Bacteroidia</taxon>
        <taxon>Marinilabiliales</taxon>
        <taxon>Marinilabiliaceae</taxon>
        <taxon>Marinilabilia</taxon>
    </lineage>
</organism>
<keyword evidence="2" id="KW-1185">Reference proteome</keyword>
<reference evidence="1 2" key="1">
    <citation type="submission" date="2018-05" db="EMBL/GenBank/DDBJ databases">
        <title>Marinilabilia rubrum sp. nov., isolated from saltern sediment.</title>
        <authorList>
            <person name="Zhang R."/>
        </authorList>
    </citation>
    <scope>NUCLEOTIDE SEQUENCE [LARGE SCALE GENOMIC DNA]</scope>
    <source>
        <strain evidence="1 2">WTE16</strain>
    </source>
</reference>
<dbReference type="GO" id="GO:0004534">
    <property type="term" value="F:5'-3' RNA exonuclease activity"/>
    <property type="evidence" value="ECO:0007669"/>
    <property type="project" value="TreeGrafter"/>
</dbReference>
<dbReference type="Gene3D" id="3.20.20.140">
    <property type="entry name" value="Metal-dependent hydrolases"/>
    <property type="match status" value="1"/>
</dbReference>
<dbReference type="AlphaFoldDB" id="A0A2U2BBF2"/>